<dbReference type="InterPro" id="IPR036291">
    <property type="entry name" value="NAD(P)-bd_dom_sf"/>
</dbReference>
<comment type="subunit">
    <text evidence="8">Homodimer.</text>
</comment>
<comment type="catalytic activity">
    <reaction evidence="7 8">
        <text>shikimate + NADP(+) = 3-dehydroshikimate + NADPH + H(+)</text>
        <dbReference type="Rhea" id="RHEA:17737"/>
        <dbReference type="ChEBI" id="CHEBI:15378"/>
        <dbReference type="ChEBI" id="CHEBI:16630"/>
        <dbReference type="ChEBI" id="CHEBI:36208"/>
        <dbReference type="ChEBI" id="CHEBI:57783"/>
        <dbReference type="ChEBI" id="CHEBI:58349"/>
        <dbReference type="EC" id="1.1.1.25"/>
    </reaction>
</comment>
<dbReference type="InterPro" id="IPR011342">
    <property type="entry name" value="Shikimate_DH"/>
</dbReference>
<dbReference type="HAMAP" id="MF_00222">
    <property type="entry name" value="Shikimate_DH_AroE"/>
    <property type="match status" value="1"/>
</dbReference>
<keyword evidence="5 8" id="KW-0560">Oxidoreductase</keyword>
<dbReference type="OrthoDB" id="9792692at2"/>
<evidence type="ECO:0000259" key="10">
    <source>
        <dbReference type="Pfam" id="PF08501"/>
    </source>
</evidence>
<name>A0A1I6D6R0_9RHOB</name>
<dbReference type="Pfam" id="PF01488">
    <property type="entry name" value="Shikimate_DH"/>
    <property type="match status" value="1"/>
</dbReference>
<dbReference type="GO" id="GO:0004764">
    <property type="term" value="F:shikimate 3-dehydrogenase (NADP+) activity"/>
    <property type="evidence" value="ECO:0007669"/>
    <property type="project" value="UniProtKB-UniRule"/>
</dbReference>
<dbReference type="AlphaFoldDB" id="A0A1I6D6R0"/>
<evidence type="ECO:0000256" key="5">
    <source>
        <dbReference type="ARBA" id="ARBA00023002"/>
    </source>
</evidence>
<protein>
    <recommendedName>
        <fullName evidence="2 8">Shikimate dehydrogenase (NADP(+))</fullName>
        <shortName evidence="8">SDH</shortName>
        <ecNumber evidence="2 8">1.1.1.25</ecNumber>
    </recommendedName>
</protein>
<dbReference type="EMBL" id="FOYI01000002">
    <property type="protein sequence ID" value="SFR01093.1"/>
    <property type="molecule type" value="Genomic_DNA"/>
</dbReference>
<evidence type="ECO:0000256" key="1">
    <source>
        <dbReference type="ARBA" id="ARBA00004871"/>
    </source>
</evidence>
<dbReference type="UniPathway" id="UPA00053">
    <property type="reaction ID" value="UER00087"/>
</dbReference>
<feature type="binding site" evidence="8">
    <location>
        <position position="71"/>
    </location>
    <ligand>
        <name>shikimate</name>
        <dbReference type="ChEBI" id="CHEBI:36208"/>
    </ligand>
</feature>
<dbReference type="Gene3D" id="3.40.50.720">
    <property type="entry name" value="NAD(P)-binding Rossmann-like Domain"/>
    <property type="match status" value="1"/>
</dbReference>
<evidence type="ECO:0000256" key="2">
    <source>
        <dbReference type="ARBA" id="ARBA00012962"/>
    </source>
</evidence>
<comment type="pathway">
    <text evidence="1 8">Metabolic intermediate biosynthesis; chorismate biosynthesis; chorismate from D-erythrose 4-phosphate and phosphoenolpyruvate: step 4/7.</text>
</comment>
<feature type="binding site" evidence="8">
    <location>
        <position position="228"/>
    </location>
    <ligand>
        <name>shikimate</name>
        <dbReference type="ChEBI" id="CHEBI:36208"/>
    </ligand>
</feature>
<dbReference type="NCBIfam" id="NF001312">
    <property type="entry name" value="PRK00258.1-4"/>
    <property type="match status" value="1"/>
</dbReference>
<feature type="domain" description="Quinate/shikimate 5-dehydrogenase/glutamyl-tRNA reductase" evidence="9">
    <location>
        <begin position="133"/>
        <end position="201"/>
    </location>
</feature>
<dbReference type="GO" id="GO:0019632">
    <property type="term" value="P:shikimate metabolic process"/>
    <property type="evidence" value="ECO:0007669"/>
    <property type="project" value="InterPro"/>
</dbReference>
<gene>
    <name evidence="8" type="primary">aroE</name>
    <name evidence="12" type="ORF">SAMN04515673_102276</name>
</gene>
<evidence type="ECO:0000256" key="4">
    <source>
        <dbReference type="ARBA" id="ARBA00022857"/>
    </source>
</evidence>
<dbReference type="CDD" id="cd01065">
    <property type="entry name" value="NAD_bind_Shikimate_DH"/>
    <property type="match status" value="1"/>
</dbReference>
<dbReference type="InterPro" id="IPR046346">
    <property type="entry name" value="Aminoacid_DH-like_N_sf"/>
</dbReference>
<feature type="binding site" evidence="8">
    <location>
        <position position="96"/>
    </location>
    <ligand>
        <name>shikimate</name>
        <dbReference type="ChEBI" id="CHEBI:36208"/>
    </ligand>
</feature>
<evidence type="ECO:0000259" key="11">
    <source>
        <dbReference type="Pfam" id="PF18317"/>
    </source>
</evidence>
<sequence>MIHASNRAGGRPLAGVIGDPIAHSKSPRMHRFWLDQLGIDGHYVPLHVKDGDLEAVLRAMPKMGFVGTNVTIPHKETAIKLADEISSAARAIGAANTLTFGADGRIHADNTDAYGFLANLRQQAPGWAPDGPALLLGAGGAARAVIAALQEAGVGDIRLCNRTRARAEDLASAFGAGVSVLPWEDTGDAVGDCSLLVNTTSLGMVGKPSLDLALDKLSASTIVSDLVYVPLDTGLLRAAKDKGCTTVDGLGMLLHQGVPGFERWFGARPEVTPALREALLA</sequence>
<feature type="binding site" evidence="8">
    <location>
        <begin position="137"/>
        <end position="141"/>
    </location>
    <ligand>
        <name>NADP(+)</name>
        <dbReference type="ChEBI" id="CHEBI:58349"/>
    </ligand>
</feature>
<dbReference type="SUPFAM" id="SSF51735">
    <property type="entry name" value="NAD(P)-binding Rossmann-fold domains"/>
    <property type="match status" value="1"/>
</dbReference>
<dbReference type="RefSeq" id="WP_092076992.1">
    <property type="nucleotide sequence ID" value="NZ_FOYI01000002.1"/>
</dbReference>
<feature type="binding site" evidence="8">
    <location>
        <position position="249"/>
    </location>
    <ligand>
        <name>NADP(+)</name>
        <dbReference type="ChEBI" id="CHEBI:58349"/>
    </ligand>
</feature>
<dbReference type="InterPro" id="IPR022893">
    <property type="entry name" value="Shikimate_DH_fam"/>
</dbReference>
<evidence type="ECO:0000256" key="3">
    <source>
        <dbReference type="ARBA" id="ARBA00022605"/>
    </source>
</evidence>
<feature type="binding site" evidence="8">
    <location>
        <position position="112"/>
    </location>
    <ligand>
        <name>shikimate</name>
        <dbReference type="ChEBI" id="CHEBI:36208"/>
    </ligand>
</feature>
<evidence type="ECO:0000256" key="8">
    <source>
        <dbReference type="HAMAP-Rule" id="MF_00222"/>
    </source>
</evidence>
<feature type="binding site" evidence="8">
    <location>
        <position position="256"/>
    </location>
    <ligand>
        <name>shikimate</name>
        <dbReference type="ChEBI" id="CHEBI:36208"/>
    </ligand>
</feature>
<feature type="binding site" evidence="8">
    <location>
        <begin position="24"/>
        <end position="26"/>
    </location>
    <ligand>
        <name>shikimate</name>
        <dbReference type="ChEBI" id="CHEBI:36208"/>
    </ligand>
</feature>
<feature type="binding site" evidence="8">
    <location>
        <position position="226"/>
    </location>
    <ligand>
        <name>NADP(+)</name>
        <dbReference type="ChEBI" id="CHEBI:58349"/>
    </ligand>
</feature>
<feature type="domain" description="Shikimate dehydrogenase substrate binding N-terminal" evidence="10">
    <location>
        <begin position="16"/>
        <end position="98"/>
    </location>
</feature>
<keyword evidence="13" id="KW-1185">Reference proteome</keyword>
<dbReference type="Proteomes" id="UP000199302">
    <property type="component" value="Unassembled WGS sequence"/>
</dbReference>
<evidence type="ECO:0000256" key="6">
    <source>
        <dbReference type="ARBA" id="ARBA00023141"/>
    </source>
</evidence>
<feature type="active site" description="Proton acceptor" evidence="8">
    <location>
        <position position="75"/>
    </location>
</feature>
<dbReference type="Pfam" id="PF18317">
    <property type="entry name" value="SDH_C"/>
    <property type="match status" value="1"/>
</dbReference>
<dbReference type="GO" id="GO:0005829">
    <property type="term" value="C:cytosol"/>
    <property type="evidence" value="ECO:0007669"/>
    <property type="project" value="TreeGrafter"/>
</dbReference>
<dbReference type="PANTHER" id="PTHR21089">
    <property type="entry name" value="SHIKIMATE DEHYDROGENASE"/>
    <property type="match status" value="1"/>
</dbReference>
<evidence type="ECO:0000256" key="7">
    <source>
        <dbReference type="ARBA" id="ARBA00049442"/>
    </source>
</evidence>
<keyword evidence="4 8" id="KW-0521">NADP</keyword>
<dbReference type="GO" id="GO:0050661">
    <property type="term" value="F:NADP binding"/>
    <property type="evidence" value="ECO:0007669"/>
    <property type="project" value="InterPro"/>
</dbReference>
<dbReference type="GO" id="GO:0009423">
    <property type="term" value="P:chorismate biosynthetic process"/>
    <property type="evidence" value="ECO:0007669"/>
    <property type="project" value="UniProtKB-UniRule"/>
</dbReference>
<dbReference type="Gene3D" id="3.40.50.10860">
    <property type="entry name" value="Leucine Dehydrogenase, chain A, domain 1"/>
    <property type="match status" value="1"/>
</dbReference>
<dbReference type="InterPro" id="IPR041121">
    <property type="entry name" value="SDH_C"/>
</dbReference>
<dbReference type="GO" id="GO:0009073">
    <property type="term" value="P:aromatic amino acid family biosynthetic process"/>
    <property type="evidence" value="ECO:0007669"/>
    <property type="project" value="UniProtKB-KW"/>
</dbReference>
<comment type="similarity">
    <text evidence="8">Belongs to the shikimate dehydrogenase family.</text>
</comment>
<evidence type="ECO:0000313" key="12">
    <source>
        <dbReference type="EMBL" id="SFR01093.1"/>
    </source>
</evidence>
<dbReference type="NCBIfam" id="TIGR00507">
    <property type="entry name" value="aroE"/>
    <property type="match status" value="1"/>
</dbReference>
<keyword evidence="6 8" id="KW-0057">Aromatic amino acid biosynthesis</keyword>
<accession>A0A1I6D6R0</accession>
<dbReference type="Pfam" id="PF08501">
    <property type="entry name" value="Shikimate_dh_N"/>
    <property type="match status" value="1"/>
</dbReference>
<dbReference type="InterPro" id="IPR006151">
    <property type="entry name" value="Shikm_DH/Glu-tRNA_Rdtase"/>
</dbReference>
<dbReference type="SUPFAM" id="SSF53223">
    <property type="entry name" value="Aminoacid dehydrogenase-like, N-terminal domain"/>
    <property type="match status" value="1"/>
</dbReference>
<proteinExistence type="inferred from homology"/>
<dbReference type="InterPro" id="IPR013708">
    <property type="entry name" value="Shikimate_DH-bd_N"/>
</dbReference>
<feature type="domain" description="SDH C-terminal" evidence="11">
    <location>
        <begin position="249"/>
        <end position="279"/>
    </location>
</feature>
<dbReference type="GO" id="GO:0008652">
    <property type="term" value="P:amino acid biosynthetic process"/>
    <property type="evidence" value="ECO:0007669"/>
    <property type="project" value="UniProtKB-KW"/>
</dbReference>
<evidence type="ECO:0000259" key="9">
    <source>
        <dbReference type="Pfam" id="PF01488"/>
    </source>
</evidence>
<dbReference type="PANTHER" id="PTHR21089:SF1">
    <property type="entry name" value="BIFUNCTIONAL 3-DEHYDROQUINATE DEHYDRATASE_SHIKIMATE DEHYDROGENASE, CHLOROPLASTIC"/>
    <property type="match status" value="1"/>
</dbReference>
<dbReference type="EC" id="1.1.1.25" evidence="2 8"/>
<evidence type="ECO:0000313" key="13">
    <source>
        <dbReference type="Proteomes" id="UP000199302"/>
    </source>
</evidence>
<reference evidence="12 13" key="1">
    <citation type="submission" date="2016-10" db="EMBL/GenBank/DDBJ databases">
        <authorList>
            <person name="de Groot N.N."/>
        </authorList>
    </citation>
    <scope>NUCLEOTIDE SEQUENCE [LARGE SCALE GENOMIC DNA]</scope>
    <source>
        <strain evidence="13">KMM 9023,NRIC 0796,JCM 17311,KCTC 23692</strain>
    </source>
</reference>
<comment type="caution">
    <text evidence="8">Lacks conserved residue(s) required for the propagation of feature annotation.</text>
</comment>
<comment type="function">
    <text evidence="8">Involved in the biosynthesis of the chorismate, which leads to the biosynthesis of aromatic amino acids. Catalyzes the reversible NADPH linked reduction of 3-dehydroshikimate (DHSA) to yield shikimate (SA).</text>
</comment>
<organism evidence="12 13">
    <name type="scientific">Poseidonocella sedimentorum</name>
    <dbReference type="NCBI Taxonomy" id="871652"/>
    <lineage>
        <taxon>Bacteria</taxon>
        <taxon>Pseudomonadati</taxon>
        <taxon>Pseudomonadota</taxon>
        <taxon>Alphaproteobacteria</taxon>
        <taxon>Rhodobacterales</taxon>
        <taxon>Roseobacteraceae</taxon>
        <taxon>Poseidonocella</taxon>
    </lineage>
</organism>
<keyword evidence="3 8" id="KW-0028">Amino-acid biosynthesis</keyword>
<feature type="binding site" evidence="8">
    <location>
        <begin position="161"/>
        <end position="166"/>
    </location>
    <ligand>
        <name>NADP(+)</name>
        <dbReference type="ChEBI" id="CHEBI:58349"/>
    </ligand>
</feature>
<dbReference type="STRING" id="871652.SAMN04515673_102276"/>